<evidence type="ECO:0000256" key="1">
    <source>
        <dbReference type="SAM" id="Phobius"/>
    </source>
</evidence>
<organism evidence="2 3">
    <name type="scientific">Metabacillus mangrovi</name>
    <dbReference type="NCBI Taxonomy" id="1491830"/>
    <lineage>
        <taxon>Bacteria</taxon>
        <taxon>Bacillati</taxon>
        <taxon>Bacillota</taxon>
        <taxon>Bacilli</taxon>
        <taxon>Bacillales</taxon>
        <taxon>Bacillaceae</taxon>
        <taxon>Metabacillus</taxon>
    </lineage>
</organism>
<evidence type="ECO:0000313" key="3">
    <source>
        <dbReference type="Proteomes" id="UP000434639"/>
    </source>
</evidence>
<accession>A0A7X2S5E8</accession>
<feature type="transmembrane region" description="Helical" evidence="1">
    <location>
        <begin position="12"/>
        <end position="30"/>
    </location>
</feature>
<sequence>MSLVKQKQRVVHMVIFLLLLLLSVSIISLYRRLVPVRRVPCTNQFSSDTPVLDIRDYTSKPELLHDQYQHIPYAYLKRFINEVAPGRLHLIASE</sequence>
<protein>
    <recommendedName>
        <fullName evidence="4">Rhodanese domain-containing protein</fullName>
    </recommendedName>
</protein>
<comment type="caution">
    <text evidence="2">The sequence shown here is derived from an EMBL/GenBank/DDBJ whole genome shotgun (WGS) entry which is preliminary data.</text>
</comment>
<evidence type="ECO:0008006" key="4">
    <source>
        <dbReference type="Google" id="ProtNLM"/>
    </source>
</evidence>
<proteinExistence type="predicted"/>
<dbReference type="EMBL" id="WMIB01000010">
    <property type="protein sequence ID" value="MTH53974.1"/>
    <property type="molecule type" value="Genomic_DNA"/>
</dbReference>
<keyword evidence="3" id="KW-1185">Reference proteome</keyword>
<keyword evidence="1" id="KW-0472">Membrane</keyword>
<reference evidence="2 3" key="1">
    <citation type="journal article" date="2017" name="Int. J. Syst. Evol. Microbiol.">
        <title>Bacillus mangrovi sp. nov., isolated from a sediment sample from a mangrove forest.</title>
        <authorList>
            <person name="Gupta V."/>
            <person name="Singh P.K."/>
            <person name="Korpole S."/>
            <person name="Tanuku N.R.S."/>
            <person name="Pinnaka A.K."/>
        </authorList>
    </citation>
    <scope>NUCLEOTIDE SEQUENCE [LARGE SCALE GENOMIC DNA]</scope>
    <source>
        <strain evidence="2 3">KCTC 33872</strain>
    </source>
</reference>
<keyword evidence="1" id="KW-0812">Transmembrane</keyword>
<dbReference type="Proteomes" id="UP000434639">
    <property type="component" value="Unassembled WGS sequence"/>
</dbReference>
<keyword evidence="1" id="KW-1133">Transmembrane helix</keyword>
<evidence type="ECO:0000313" key="2">
    <source>
        <dbReference type="EMBL" id="MTH53974.1"/>
    </source>
</evidence>
<dbReference type="RefSeq" id="WP_155112503.1">
    <property type="nucleotide sequence ID" value="NZ_WMIB01000010.1"/>
</dbReference>
<dbReference type="OrthoDB" id="2967651at2"/>
<name>A0A7X2S5E8_9BACI</name>
<dbReference type="AlphaFoldDB" id="A0A7X2S5E8"/>
<gene>
    <name evidence="2" type="ORF">GKZ89_11205</name>
</gene>